<dbReference type="GO" id="GO:0006123">
    <property type="term" value="P:mitochondrial electron transport, cytochrome c to oxygen"/>
    <property type="evidence" value="ECO:0007669"/>
    <property type="project" value="InterPro"/>
</dbReference>
<name>L8YBX7_TUPCH</name>
<dbReference type="InterPro" id="IPR002124">
    <property type="entry name" value="Cyt_c_oxidase_su5b"/>
</dbReference>
<dbReference type="InterPro" id="IPR036972">
    <property type="entry name" value="Cyt_c_oxidase_su5b_sf"/>
</dbReference>
<proteinExistence type="predicted"/>
<evidence type="ECO:0000313" key="2">
    <source>
        <dbReference type="Proteomes" id="UP000011518"/>
    </source>
</evidence>
<keyword evidence="2" id="KW-1185">Reference proteome</keyword>
<reference evidence="2" key="2">
    <citation type="journal article" date="2013" name="Nat. Commun.">
        <title>Genome of the Chinese tree shrew.</title>
        <authorList>
            <person name="Fan Y."/>
            <person name="Huang Z.Y."/>
            <person name="Cao C.C."/>
            <person name="Chen C.S."/>
            <person name="Chen Y.X."/>
            <person name="Fan D.D."/>
            <person name="He J."/>
            <person name="Hou H.L."/>
            <person name="Hu L."/>
            <person name="Hu X.T."/>
            <person name="Jiang X.T."/>
            <person name="Lai R."/>
            <person name="Lang Y.S."/>
            <person name="Liang B."/>
            <person name="Liao S.G."/>
            <person name="Mu D."/>
            <person name="Ma Y.Y."/>
            <person name="Niu Y.Y."/>
            <person name="Sun X.Q."/>
            <person name="Xia J.Q."/>
            <person name="Xiao J."/>
            <person name="Xiong Z.Q."/>
            <person name="Xu L."/>
            <person name="Yang L."/>
            <person name="Zhang Y."/>
            <person name="Zhao W."/>
            <person name="Zhao X.D."/>
            <person name="Zheng Y.T."/>
            <person name="Zhou J.M."/>
            <person name="Zhu Y.B."/>
            <person name="Zhang G.J."/>
            <person name="Wang J."/>
            <person name="Yao Y.G."/>
        </authorList>
    </citation>
    <scope>NUCLEOTIDE SEQUENCE [LARGE SCALE GENOMIC DNA]</scope>
</reference>
<evidence type="ECO:0000313" key="1">
    <source>
        <dbReference type="EMBL" id="ELV12465.1"/>
    </source>
</evidence>
<reference evidence="2" key="1">
    <citation type="submission" date="2012-07" db="EMBL/GenBank/DDBJ databases">
        <title>Genome of the Chinese tree shrew, a rising model animal genetically related to primates.</title>
        <authorList>
            <person name="Zhang G."/>
            <person name="Fan Y."/>
            <person name="Yao Y."/>
            <person name="Huang Z."/>
        </authorList>
    </citation>
    <scope>NUCLEOTIDE SEQUENCE [LARGE SCALE GENOMIC DNA]</scope>
</reference>
<sequence length="111" mass="12055">MASRLLRGAAALATQALRARGPNGAAAVRSMASGGGVPTDDKQATGLEREIMVAARKGLDPYDLLPPDTERREDRYISDSLACELQFAPNDAQEFSESILHTERKEGLFFF</sequence>
<dbReference type="Pfam" id="PF01215">
    <property type="entry name" value="COX5B"/>
    <property type="match status" value="1"/>
</dbReference>
<protein>
    <submittedName>
        <fullName evidence="1">Cytochrome c oxidase subunit 5B, mitochondrial</fullName>
    </submittedName>
</protein>
<dbReference type="GO" id="GO:0045277">
    <property type="term" value="C:respiratory chain complex IV"/>
    <property type="evidence" value="ECO:0007669"/>
    <property type="project" value="InterPro"/>
</dbReference>
<dbReference type="Proteomes" id="UP000011518">
    <property type="component" value="Unassembled WGS sequence"/>
</dbReference>
<dbReference type="SUPFAM" id="SSF57802">
    <property type="entry name" value="Rubredoxin-like"/>
    <property type="match status" value="1"/>
</dbReference>
<accession>L8YBX7</accession>
<dbReference type="STRING" id="246437.L8YBX7"/>
<dbReference type="AlphaFoldDB" id="L8YBX7"/>
<gene>
    <name evidence="1" type="ORF">TREES_T100017342</name>
</gene>
<dbReference type="Gene3D" id="2.60.11.10">
    <property type="entry name" value="Cytochrome c oxidase, subunit Vb"/>
    <property type="match status" value="1"/>
</dbReference>
<dbReference type="EMBL" id="KB364492">
    <property type="protein sequence ID" value="ELV12465.1"/>
    <property type="molecule type" value="Genomic_DNA"/>
</dbReference>
<dbReference type="InParanoid" id="L8YBX7"/>
<dbReference type="GO" id="GO:0005740">
    <property type="term" value="C:mitochondrial envelope"/>
    <property type="evidence" value="ECO:0007669"/>
    <property type="project" value="InterPro"/>
</dbReference>
<organism evidence="1 2">
    <name type="scientific">Tupaia chinensis</name>
    <name type="common">Chinese tree shrew</name>
    <name type="synonym">Tupaia belangeri chinensis</name>
    <dbReference type="NCBI Taxonomy" id="246437"/>
    <lineage>
        <taxon>Eukaryota</taxon>
        <taxon>Metazoa</taxon>
        <taxon>Chordata</taxon>
        <taxon>Craniata</taxon>
        <taxon>Vertebrata</taxon>
        <taxon>Euteleostomi</taxon>
        <taxon>Mammalia</taxon>
        <taxon>Eutheria</taxon>
        <taxon>Euarchontoglires</taxon>
        <taxon>Scandentia</taxon>
        <taxon>Tupaiidae</taxon>
        <taxon>Tupaia</taxon>
    </lineage>
</organism>